<keyword evidence="2" id="KW-0479">Metal-binding</keyword>
<feature type="domain" description="C2H2-type" evidence="8">
    <location>
        <begin position="52"/>
        <end position="79"/>
    </location>
</feature>
<dbReference type="OrthoDB" id="6630329at2759"/>
<evidence type="ECO:0000256" key="4">
    <source>
        <dbReference type="ARBA" id="ARBA00022771"/>
    </source>
</evidence>
<dbReference type="GO" id="GO:0008270">
    <property type="term" value="F:zinc ion binding"/>
    <property type="evidence" value="ECO:0007669"/>
    <property type="project" value="UniProtKB-KW"/>
</dbReference>
<dbReference type="InterPro" id="IPR013087">
    <property type="entry name" value="Znf_C2H2_type"/>
</dbReference>
<accession>A0A482X1B9</accession>
<dbReference type="InterPro" id="IPR050888">
    <property type="entry name" value="ZnF_C2H2-type_TF"/>
</dbReference>
<feature type="domain" description="C2H2-type" evidence="8">
    <location>
        <begin position="285"/>
        <end position="312"/>
    </location>
</feature>
<dbReference type="SUPFAM" id="SSF57667">
    <property type="entry name" value="beta-beta-alpha zinc fingers"/>
    <property type="match status" value="3"/>
</dbReference>
<dbReference type="InterPro" id="IPR036236">
    <property type="entry name" value="Znf_C2H2_sf"/>
</dbReference>
<evidence type="ECO:0000259" key="8">
    <source>
        <dbReference type="PROSITE" id="PS50157"/>
    </source>
</evidence>
<evidence type="ECO:0000256" key="5">
    <source>
        <dbReference type="ARBA" id="ARBA00022833"/>
    </source>
</evidence>
<dbReference type="EMBL" id="QKKF02019844">
    <property type="protein sequence ID" value="RZF39442.1"/>
    <property type="molecule type" value="Genomic_DNA"/>
</dbReference>
<protein>
    <recommendedName>
        <fullName evidence="8">C2H2-type domain-containing protein</fullName>
    </recommendedName>
</protein>
<gene>
    <name evidence="9" type="ORF">LSTR_LSTR000963</name>
</gene>
<proteinExistence type="predicted"/>
<comment type="subcellular location">
    <subcellularLocation>
        <location evidence="1">Nucleus</location>
    </subcellularLocation>
</comment>
<evidence type="ECO:0000313" key="9">
    <source>
        <dbReference type="EMBL" id="RZF39442.1"/>
    </source>
</evidence>
<feature type="domain" description="C2H2-type" evidence="8">
    <location>
        <begin position="129"/>
        <end position="156"/>
    </location>
</feature>
<evidence type="ECO:0000313" key="10">
    <source>
        <dbReference type="Proteomes" id="UP000291343"/>
    </source>
</evidence>
<dbReference type="PROSITE" id="PS50157">
    <property type="entry name" value="ZINC_FINGER_C2H2_2"/>
    <property type="match status" value="4"/>
</dbReference>
<keyword evidence="4 7" id="KW-0863">Zinc-finger</keyword>
<dbReference type="SMART" id="SM00355">
    <property type="entry name" value="ZnF_C2H2"/>
    <property type="match status" value="7"/>
</dbReference>
<dbReference type="GO" id="GO:0005634">
    <property type="term" value="C:nucleus"/>
    <property type="evidence" value="ECO:0007669"/>
    <property type="project" value="UniProtKB-SubCell"/>
</dbReference>
<evidence type="ECO:0000256" key="7">
    <source>
        <dbReference type="PROSITE-ProRule" id="PRU00042"/>
    </source>
</evidence>
<keyword evidence="3" id="KW-0677">Repeat</keyword>
<name>A0A482X1B9_LAOST</name>
<organism evidence="9 10">
    <name type="scientific">Laodelphax striatellus</name>
    <name type="common">Small brown planthopper</name>
    <name type="synonym">Delphax striatella</name>
    <dbReference type="NCBI Taxonomy" id="195883"/>
    <lineage>
        <taxon>Eukaryota</taxon>
        <taxon>Metazoa</taxon>
        <taxon>Ecdysozoa</taxon>
        <taxon>Arthropoda</taxon>
        <taxon>Hexapoda</taxon>
        <taxon>Insecta</taxon>
        <taxon>Pterygota</taxon>
        <taxon>Neoptera</taxon>
        <taxon>Paraneoptera</taxon>
        <taxon>Hemiptera</taxon>
        <taxon>Auchenorrhyncha</taxon>
        <taxon>Fulgoroidea</taxon>
        <taxon>Delphacidae</taxon>
        <taxon>Criomorphinae</taxon>
        <taxon>Laodelphax</taxon>
    </lineage>
</organism>
<feature type="domain" description="C2H2-type" evidence="8">
    <location>
        <begin position="203"/>
        <end position="230"/>
    </location>
</feature>
<reference evidence="9 10" key="1">
    <citation type="journal article" date="2017" name="Gigascience">
        <title>Genome sequence of the small brown planthopper, Laodelphax striatellus.</title>
        <authorList>
            <person name="Zhu J."/>
            <person name="Jiang F."/>
            <person name="Wang X."/>
            <person name="Yang P."/>
            <person name="Bao Y."/>
            <person name="Zhao W."/>
            <person name="Wang W."/>
            <person name="Lu H."/>
            <person name="Wang Q."/>
            <person name="Cui N."/>
            <person name="Li J."/>
            <person name="Chen X."/>
            <person name="Luo L."/>
            <person name="Yu J."/>
            <person name="Kang L."/>
            <person name="Cui F."/>
        </authorList>
    </citation>
    <scope>NUCLEOTIDE SEQUENCE [LARGE SCALE GENOMIC DNA]</scope>
    <source>
        <strain evidence="9">Lst14</strain>
    </source>
</reference>
<dbReference type="Pfam" id="PF00096">
    <property type="entry name" value="zf-C2H2"/>
    <property type="match status" value="3"/>
</dbReference>
<sequence length="352" mass="39743">MEIFGCRAVQSGVPCHSGCTNQSATTCDRGSDRCLGDVIMLGDDHNKPETAFTCQNCGKIYRYKAGLYAHRKNECGKAPSLQCPHCPHRCKQRSNLKSHIALKHFNMFVPNNNTVLAETSPEGSAVTGHKCPKCGNNYRHRKGMIAHMRKECGRTPYLQCPYYSSRLLPSHPLPARSPSIGSVSGILQDPGSEDDGINPCGEFPCPTCGKIYLRKNSRRTHMLYECGKEPNFKCPFCTHRSKQPGNMRRHVALKHTDLVKNMKLNMKISIASNVERVFSERRGGYTCYKCGKVYGYERNMLCHLRNECGREPSVQCPHCPHRTKQKSNLKKHILRHHPDPEVTHGLHEHFSI</sequence>
<dbReference type="Gene3D" id="3.30.160.60">
    <property type="entry name" value="Classic Zinc Finger"/>
    <property type="match status" value="3"/>
</dbReference>
<dbReference type="PANTHER" id="PTHR24406">
    <property type="entry name" value="TRANSCRIPTIONAL REPRESSOR CTCFL-RELATED"/>
    <property type="match status" value="1"/>
</dbReference>
<dbReference type="Proteomes" id="UP000291343">
    <property type="component" value="Unassembled WGS sequence"/>
</dbReference>
<comment type="caution">
    <text evidence="9">The sequence shown here is derived from an EMBL/GenBank/DDBJ whole genome shotgun (WGS) entry which is preliminary data.</text>
</comment>
<keyword evidence="6" id="KW-0539">Nucleus</keyword>
<keyword evidence="10" id="KW-1185">Reference proteome</keyword>
<evidence type="ECO:0000256" key="3">
    <source>
        <dbReference type="ARBA" id="ARBA00022737"/>
    </source>
</evidence>
<dbReference type="STRING" id="195883.A0A482X1B9"/>
<dbReference type="PROSITE" id="PS00028">
    <property type="entry name" value="ZINC_FINGER_C2H2_1"/>
    <property type="match status" value="1"/>
</dbReference>
<keyword evidence="5" id="KW-0862">Zinc</keyword>
<evidence type="ECO:0000256" key="6">
    <source>
        <dbReference type="ARBA" id="ARBA00023242"/>
    </source>
</evidence>
<dbReference type="InParanoid" id="A0A482X1B9"/>
<dbReference type="AlphaFoldDB" id="A0A482X1B9"/>
<evidence type="ECO:0000256" key="1">
    <source>
        <dbReference type="ARBA" id="ARBA00004123"/>
    </source>
</evidence>
<evidence type="ECO:0000256" key="2">
    <source>
        <dbReference type="ARBA" id="ARBA00022723"/>
    </source>
</evidence>